<keyword evidence="2" id="KW-1185">Reference proteome</keyword>
<protein>
    <recommendedName>
        <fullName evidence="3">RloB-like protein</fullName>
    </recommendedName>
</protein>
<dbReference type="OrthoDB" id="1366690at2"/>
<comment type="caution">
    <text evidence="1">The sequence shown here is derived from an EMBL/GenBank/DDBJ whole genome shotgun (WGS) entry which is preliminary data.</text>
</comment>
<dbReference type="EMBL" id="MVDD01000004">
    <property type="protein sequence ID" value="PKQ63886.1"/>
    <property type="molecule type" value="Genomic_DNA"/>
</dbReference>
<gene>
    <name evidence="1" type="ORF">BZG02_07680</name>
</gene>
<accession>A0A2N3I0N3</accession>
<organism evidence="1 2">
    <name type="scientific">Labilibaculum filiforme</name>
    <dbReference type="NCBI Taxonomy" id="1940526"/>
    <lineage>
        <taxon>Bacteria</taxon>
        <taxon>Pseudomonadati</taxon>
        <taxon>Bacteroidota</taxon>
        <taxon>Bacteroidia</taxon>
        <taxon>Marinilabiliales</taxon>
        <taxon>Marinifilaceae</taxon>
        <taxon>Labilibaculum</taxon>
    </lineage>
</organism>
<dbReference type="Pfam" id="PF13707">
    <property type="entry name" value="RloB"/>
    <property type="match status" value="1"/>
</dbReference>
<dbReference type="AlphaFoldDB" id="A0A2N3I0N3"/>
<evidence type="ECO:0000313" key="1">
    <source>
        <dbReference type="EMBL" id="PKQ63886.1"/>
    </source>
</evidence>
<dbReference type="Proteomes" id="UP000233535">
    <property type="component" value="Unassembled WGS sequence"/>
</dbReference>
<sequence>MNRDNRKGQRKRRGQGNKTIYVLVDGETEKWYLDQLKDIERLKSLTIKPDLNKKKTISQQFETIKEESKHYDQSIWMVDFDTILKEEREFKGGRKSPLVEFNECYLKLSEIENVDVLVNVPCLEYWYLLHIKKIGRFYRTYTEFERELNTIPILRYNKSRKYYISGSGIYARLKPNLNVAYQRAKALGQYAPENPQQAKAEIYRLFEILEIEL</sequence>
<name>A0A2N3I0N3_9BACT</name>
<dbReference type="RefSeq" id="WP_101260832.1">
    <property type="nucleotide sequence ID" value="NZ_MVDD01000004.1"/>
</dbReference>
<evidence type="ECO:0000313" key="2">
    <source>
        <dbReference type="Proteomes" id="UP000233535"/>
    </source>
</evidence>
<evidence type="ECO:0008006" key="3">
    <source>
        <dbReference type="Google" id="ProtNLM"/>
    </source>
</evidence>
<proteinExistence type="predicted"/>
<reference evidence="1 2" key="1">
    <citation type="journal article" date="2017" name="Front. Microbiol.">
        <title>Labilibaculum manganireducens gen. nov., sp. nov. and Labilibaculum filiforme sp. nov., Novel Bacteroidetes Isolated from Subsurface Sediments of the Baltic Sea.</title>
        <authorList>
            <person name="Vandieken V."/>
            <person name="Marshall I.P."/>
            <person name="Niemann H."/>
            <person name="Engelen B."/>
            <person name="Cypionka H."/>
        </authorList>
    </citation>
    <scope>NUCLEOTIDE SEQUENCE [LARGE SCALE GENOMIC DNA]</scope>
    <source>
        <strain evidence="1 2">59.16B</strain>
    </source>
</reference>
<dbReference type="InterPro" id="IPR025591">
    <property type="entry name" value="RloB"/>
</dbReference>